<proteinExistence type="predicted"/>
<keyword evidence="2" id="KW-1185">Reference proteome</keyword>
<dbReference type="STRING" id="1447875.A0A2B7XDD4"/>
<accession>A0A2B7XDD4</accession>
<name>A0A2B7XDD4_9EURO</name>
<dbReference type="OrthoDB" id="428260at2759"/>
<evidence type="ECO:0000313" key="1">
    <source>
        <dbReference type="EMBL" id="PGH06920.1"/>
    </source>
</evidence>
<reference evidence="1 2" key="1">
    <citation type="submission" date="2017-10" db="EMBL/GenBank/DDBJ databases">
        <title>Comparative genomics in systemic dimorphic fungi from Ajellomycetaceae.</title>
        <authorList>
            <person name="Munoz J.F."/>
            <person name="Mcewen J.G."/>
            <person name="Clay O.K."/>
            <person name="Cuomo C.A."/>
        </authorList>
    </citation>
    <scope>NUCLEOTIDE SEQUENCE [LARGE SCALE GENOMIC DNA]</scope>
    <source>
        <strain evidence="1 2">UAMH5409</strain>
    </source>
</reference>
<gene>
    <name evidence="1" type="ORF">AJ79_06393</name>
</gene>
<sequence length="155" mass="18138">MQNILVDKDTGDLTAIIDWECVSTLPLWRACQPTQLLQGRERAEEPRRERYSVEEEAAVAGDGEFQLDALDNEGVNSLYWVHLLEYERTQLRRLFVSEMGRLQPVWVEEFERGALRTDFETAVHNADNGFCFRIIREWLDAYECGEVRSLRERLA</sequence>
<comment type="caution">
    <text evidence="1">The sequence shown here is derived from an EMBL/GenBank/DDBJ whole genome shotgun (WGS) entry which is preliminary data.</text>
</comment>
<dbReference type="AlphaFoldDB" id="A0A2B7XDD4"/>
<evidence type="ECO:0008006" key="3">
    <source>
        <dbReference type="Google" id="ProtNLM"/>
    </source>
</evidence>
<dbReference type="Proteomes" id="UP000223968">
    <property type="component" value="Unassembled WGS sequence"/>
</dbReference>
<organism evidence="1 2">
    <name type="scientific">Helicocarpus griseus UAMH5409</name>
    <dbReference type="NCBI Taxonomy" id="1447875"/>
    <lineage>
        <taxon>Eukaryota</taxon>
        <taxon>Fungi</taxon>
        <taxon>Dikarya</taxon>
        <taxon>Ascomycota</taxon>
        <taxon>Pezizomycotina</taxon>
        <taxon>Eurotiomycetes</taxon>
        <taxon>Eurotiomycetidae</taxon>
        <taxon>Onygenales</taxon>
        <taxon>Ajellomycetaceae</taxon>
        <taxon>Helicocarpus</taxon>
    </lineage>
</organism>
<dbReference type="EMBL" id="PDNB01000113">
    <property type="protein sequence ID" value="PGH06920.1"/>
    <property type="molecule type" value="Genomic_DNA"/>
</dbReference>
<evidence type="ECO:0000313" key="2">
    <source>
        <dbReference type="Proteomes" id="UP000223968"/>
    </source>
</evidence>
<protein>
    <recommendedName>
        <fullName evidence="3">Aminoglycoside phosphotransferase domain-containing protein</fullName>
    </recommendedName>
</protein>